<evidence type="ECO:0000256" key="1">
    <source>
        <dbReference type="ARBA" id="ARBA00006987"/>
    </source>
</evidence>
<evidence type="ECO:0000313" key="4">
    <source>
        <dbReference type="Proteomes" id="UP000244930"/>
    </source>
</evidence>
<dbReference type="EMBL" id="CP022187">
    <property type="protein sequence ID" value="AWI74303.1"/>
    <property type="molecule type" value="Genomic_DNA"/>
</dbReference>
<dbReference type="InterPro" id="IPR006311">
    <property type="entry name" value="TAT_signal"/>
</dbReference>
<dbReference type="PANTHER" id="PTHR42928:SF5">
    <property type="entry name" value="BLR1237 PROTEIN"/>
    <property type="match status" value="1"/>
</dbReference>
<dbReference type="AlphaFoldDB" id="A0A2U8GM78"/>
<organism evidence="3 4">
    <name type="scientific">Parazoarcus communis</name>
    <dbReference type="NCBI Taxonomy" id="41977"/>
    <lineage>
        <taxon>Bacteria</taxon>
        <taxon>Pseudomonadati</taxon>
        <taxon>Pseudomonadota</taxon>
        <taxon>Betaproteobacteria</taxon>
        <taxon>Rhodocyclales</taxon>
        <taxon>Zoogloeaceae</taxon>
        <taxon>Parazoarcus</taxon>
    </lineage>
</organism>
<dbReference type="PROSITE" id="PS51318">
    <property type="entry name" value="TAT"/>
    <property type="match status" value="1"/>
</dbReference>
<keyword evidence="2" id="KW-0732">Signal</keyword>
<reference evidence="3 4" key="1">
    <citation type="submission" date="2017-06" db="EMBL/GenBank/DDBJ databases">
        <title>Azoarcus.</title>
        <authorList>
            <person name="Woo J.-H."/>
            <person name="Kim H.-S."/>
        </authorList>
    </citation>
    <scope>NUCLEOTIDE SEQUENCE [LARGE SCALE GENOMIC DNA]</scope>
    <source>
        <strain evidence="3 4">TSPY31</strain>
    </source>
</reference>
<dbReference type="Gene3D" id="3.40.190.150">
    <property type="entry name" value="Bordetella uptake gene, domain 1"/>
    <property type="match status" value="1"/>
</dbReference>
<evidence type="ECO:0000256" key="2">
    <source>
        <dbReference type="SAM" id="SignalP"/>
    </source>
</evidence>
<name>A0A2U8GM78_9RHOO</name>
<dbReference type="PANTHER" id="PTHR42928">
    <property type="entry name" value="TRICARBOXYLATE-BINDING PROTEIN"/>
    <property type="match status" value="1"/>
</dbReference>
<dbReference type="RefSeq" id="WP_108948011.1">
    <property type="nucleotide sequence ID" value="NZ_CP022187.1"/>
</dbReference>
<comment type="similarity">
    <text evidence="1">Belongs to the UPF0065 (bug) family.</text>
</comment>
<accession>A0A2U8GM78</accession>
<protein>
    <submittedName>
        <fullName evidence="3">Tricarboxylate transporter</fullName>
    </submittedName>
</protein>
<sequence length="367" mass="39680">MTKTTIHRRNFLGMSVALATAAFISPVPAMAGAVDFTDKTIEFVMPFGVGGGSDTWARFNAPFLSKHLPGKPTVVVKNQPGGGSITGANQFASRARPDGLSILGTSGSTQFPYLLGDPRVKYDYKDWTVVLAAPTGGVAYISSSFGVKSLAELGKLKGQRLIFGSQGSTSLDLVPLLGFRLLGLEVHHVFGMKSRGEGRLAFERGEANIDYQTTSAYLKSSLPIVQEGKAVPLFSWGATDDDGKLIRDPNFPDLPHIGEAIEIVTGKKPSGTEWEAFKSFLIAGFPAQKLLVLPKGTPDAIVEAYREAVRKMKLDPEYIAAKDEALGGYEQVTDKAGESLFKEGTTIDPKARDWVRALLEKEYNTRF</sequence>
<dbReference type="KEGG" id="acom:CEW83_02945"/>
<evidence type="ECO:0000313" key="3">
    <source>
        <dbReference type="EMBL" id="AWI74303.1"/>
    </source>
</evidence>
<keyword evidence="4" id="KW-1185">Reference proteome</keyword>
<proteinExistence type="inferred from homology"/>
<dbReference type="InterPro" id="IPR042100">
    <property type="entry name" value="Bug_dom1"/>
</dbReference>
<dbReference type="Proteomes" id="UP000244930">
    <property type="component" value="Chromosome"/>
</dbReference>
<feature type="chain" id="PRO_5016065071" evidence="2">
    <location>
        <begin position="32"/>
        <end position="367"/>
    </location>
</feature>
<dbReference type="Gene3D" id="3.40.190.10">
    <property type="entry name" value="Periplasmic binding protein-like II"/>
    <property type="match status" value="1"/>
</dbReference>
<dbReference type="Pfam" id="PF03401">
    <property type="entry name" value="TctC"/>
    <property type="match status" value="1"/>
</dbReference>
<gene>
    <name evidence="3" type="ORF">CEW83_02945</name>
</gene>
<feature type="signal peptide" evidence="2">
    <location>
        <begin position="1"/>
        <end position="31"/>
    </location>
</feature>
<dbReference type="InterPro" id="IPR005064">
    <property type="entry name" value="BUG"/>
</dbReference>